<proteinExistence type="predicted"/>
<dbReference type="GeneID" id="28739328"/>
<dbReference type="STRING" id="1664694.A0A0N1HEG0"/>
<name>A0A0N1HEG0_9EURO</name>
<protein>
    <recommendedName>
        <fullName evidence="1">DUF7730 domain-containing protein</fullName>
    </recommendedName>
</protein>
<comment type="caution">
    <text evidence="2">The sequence shown here is derived from an EMBL/GenBank/DDBJ whole genome shotgun (WGS) entry which is preliminary data.</text>
</comment>
<dbReference type="AlphaFoldDB" id="A0A0N1HEG0"/>
<dbReference type="VEuPathDB" id="FungiDB:AB675_7105"/>
<reference evidence="2 3" key="1">
    <citation type="submission" date="2015-06" db="EMBL/GenBank/DDBJ databases">
        <title>Draft genome of the ant-associated black yeast Phialophora attae CBS 131958.</title>
        <authorList>
            <person name="Moreno L.F."/>
            <person name="Stielow B.J."/>
            <person name="de Hoog S."/>
            <person name="Vicente V.A."/>
            <person name="Weiss V.A."/>
            <person name="de Vries M."/>
            <person name="Cruz L.M."/>
            <person name="Souza E.M."/>
        </authorList>
    </citation>
    <scope>NUCLEOTIDE SEQUENCE [LARGE SCALE GENOMIC DNA]</scope>
    <source>
        <strain evidence="2 3">CBS 131958</strain>
    </source>
</reference>
<dbReference type="InterPro" id="IPR056632">
    <property type="entry name" value="DUF7730"/>
</dbReference>
<evidence type="ECO:0000259" key="1">
    <source>
        <dbReference type="Pfam" id="PF24864"/>
    </source>
</evidence>
<dbReference type="Proteomes" id="UP000038010">
    <property type="component" value="Unassembled WGS sequence"/>
</dbReference>
<organism evidence="2 3">
    <name type="scientific">Cyphellophora attinorum</name>
    <dbReference type="NCBI Taxonomy" id="1664694"/>
    <lineage>
        <taxon>Eukaryota</taxon>
        <taxon>Fungi</taxon>
        <taxon>Dikarya</taxon>
        <taxon>Ascomycota</taxon>
        <taxon>Pezizomycotina</taxon>
        <taxon>Eurotiomycetes</taxon>
        <taxon>Chaetothyriomycetidae</taxon>
        <taxon>Chaetothyriales</taxon>
        <taxon>Cyphellophoraceae</taxon>
        <taxon>Cyphellophora</taxon>
    </lineage>
</organism>
<dbReference type="InterPro" id="IPR038883">
    <property type="entry name" value="AN11006-like"/>
</dbReference>
<dbReference type="PANTHER" id="PTHR42085:SF8">
    <property type="entry name" value="F-BOX DOMAIN-CONTAINING PROTEIN"/>
    <property type="match status" value="1"/>
</dbReference>
<dbReference type="RefSeq" id="XP_018003329.1">
    <property type="nucleotide sequence ID" value="XM_018147448.1"/>
</dbReference>
<evidence type="ECO:0000313" key="3">
    <source>
        <dbReference type="Proteomes" id="UP000038010"/>
    </source>
</evidence>
<evidence type="ECO:0000313" key="2">
    <source>
        <dbReference type="EMBL" id="KPI43366.1"/>
    </source>
</evidence>
<keyword evidence="3" id="KW-1185">Reference proteome</keyword>
<accession>A0A0N1HEG0</accession>
<dbReference type="Pfam" id="PF24864">
    <property type="entry name" value="DUF7730"/>
    <property type="match status" value="1"/>
</dbReference>
<sequence length="185" mass="20564">MDADMSYGPKGYSDGAVEGADEYQGVLASANVHWTSESTFPFLKLPAEIRNKIYQYLLKAGGEIYVSIHNVRRSSCIRFQSHTDPELLENNVGSWTGTSEPLAAEVPGDGIGLLLTCKEIHREAIVVLYAENKITYIDTFGCFHPRHSSWLKQIGVDNTSSIKDFSIRVPVEELGNSPFTLLECY</sequence>
<dbReference type="OrthoDB" id="515692at2759"/>
<feature type="domain" description="DUF7730" evidence="1">
    <location>
        <begin position="37"/>
        <end position="168"/>
    </location>
</feature>
<dbReference type="EMBL" id="LFJN01000005">
    <property type="protein sequence ID" value="KPI43366.1"/>
    <property type="molecule type" value="Genomic_DNA"/>
</dbReference>
<gene>
    <name evidence="2" type="ORF">AB675_7105</name>
</gene>
<dbReference type="PANTHER" id="PTHR42085">
    <property type="entry name" value="F-BOX DOMAIN-CONTAINING PROTEIN"/>
    <property type="match status" value="1"/>
</dbReference>